<dbReference type="Gene3D" id="3.90.1680.10">
    <property type="entry name" value="SOS response associated peptidase-like"/>
    <property type="match status" value="1"/>
</dbReference>
<dbReference type="EC" id="3.4.-.-" evidence="8"/>
<comment type="similarity">
    <text evidence="1 8">Belongs to the SOS response-associated peptidase family.</text>
</comment>
<evidence type="ECO:0000256" key="2">
    <source>
        <dbReference type="ARBA" id="ARBA00022670"/>
    </source>
</evidence>
<dbReference type="PANTHER" id="PTHR13604">
    <property type="entry name" value="DC12-RELATED"/>
    <property type="match status" value="1"/>
</dbReference>
<sequence>MCSRISQPDDVLMYAGLLGWHSRSLRLIAAQADWPSFNAAPRLERLVFRVIDGKPTADLVRWECQSDWAKERGLAGSTRLKCRDVEHPRYRDLLEHGRVIVPVKGWFEWTEEEGERQPWYVTGKSGLPLYLAAVCNYHPHHAGQEGNGFMLLTDNGTGGTVSSENRAPVVLSAQNARDWMNPDLKPEQAYTIASRNAIVSHSDLKWYRVSSAVNSVEAHGQGLIEPAGIYA</sequence>
<proteinExistence type="inferred from homology"/>
<comment type="caution">
    <text evidence="9">The sequence shown here is derived from an EMBL/GenBank/DDBJ whole genome shotgun (WGS) entry which is preliminary data.</text>
</comment>
<protein>
    <recommendedName>
        <fullName evidence="8">Abasic site processing protein</fullName>
        <ecNumber evidence="8">3.4.-.-</ecNumber>
    </recommendedName>
</protein>
<name>A0ABW9ABH8_9BURK</name>
<keyword evidence="7" id="KW-0456">Lyase</keyword>
<keyword evidence="2 8" id="KW-0645">Protease</keyword>
<dbReference type="InterPro" id="IPR036590">
    <property type="entry name" value="SRAP-like"/>
</dbReference>
<evidence type="ECO:0000256" key="7">
    <source>
        <dbReference type="ARBA" id="ARBA00023239"/>
    </source>
</evidence>
<gene>
    <name evidence="9" type="ORF">PQR62_13240</name>
</gene>
<evidence type="ECO:0000256" key="1">
    <source>
        <dbReference type="ARBA" id="ARBA00008136"/>
    </source>
</evidence>
<evidence type="ECO:0000256" key="6">
    <source>
        <dbReference type="ARBA" id="ARBA00023125"/>
    </source>
</evidence>
<evidence type="ECO:0000256" key="3">
    <source>
        <dbReference type="ARBA" id="ARBA00022763"/>
    </source>
</evidence>
<keyword evidence="3" id="KW-0227">DNA damage</keyword>
<accession>A0ABW9ABH8</accession>
<dbReference type="Proteomes" id="UP001629246">
    <property type="component" value="Unassembled WGS sequence"/>
</dbReference>
<evidence type="ECO:0000256" key="5">
    <source>
        <dbReference type="ARBA" id="ARBA00023124"/>
    </source>
</evidence>
<keyword evidence="5" id="KW-0190">Covalent protein-DNA linkage</keyword>
<dbReference type="SUPFAM" id="SSF143081">
    <property type="entry name" value="BB1717-like"/>
    <property type="match status" value="1"/>
</dbReference>
<keyword evidence="10" id="KW-1185">Reference proteome</keyword>
<reference evidence="9 10" key="1">
    <citation type="journal article" date="2024" name="Chem. Sci.">
        <title>Discovery of megapolipeptins by genome mining of a Burkholderiales bacteria collection.</title>
        <authorList>
            <person name="Paulo B.S."/>
            <person name="Recchia M.J.J."/>
            <person name="Lee S."/>
            <person name="Fergusson C.H."/>
            <person name="Romanowski S.B."/>
            <person name="Hernandez A."/>
            <person name="Krull N."/>
            <person name="Liu D.Y."/>
            <person name="Cavanagh H."/>
            <person name="Bos A."/>
            <person name="Gray C.A."/>
            <person name="Murphy B.T."/>
            <person name="Linington R.G."/>
            <person name="Eustaquio A.S."/>
        </authorList>
    </citation>
    <scope>NUCLEOTIDE SEQUENCE [LARGE SCALE GENOMIC DNA]</scope>
    <source>
        <strain evidence="9 10">RL21-008-BIB-A</strain>
    </source>
</reference>
<dbReference type="Pfam" id="PF02586">
    <property type="entry name" value="SRAP"/>
    <property type="match status" value="1"/>
</dbReference>
<evidence type="ECO:0000256" key="8">
    <source>
        <dbReference type="RuleBase" id="RU364100"/>
    </source>
</evidence>
<keyword evidence="4 8" id="KW-0378">Hydrolase</keyword>
<dbReference type="EMBL" id="JAQQFM010000005">
    <property type="protein sequence ID" value="MFL9925235.1"/>
    <property type="molecule type" value="Genomic_DNA"/>
</dbReference>
<evidence type="ECO:0000313" key="10">
    <source>
        <dbReference type="Proteomes" id="UP001629246"/>
    </source>
</evidence>
<keyword evidence="6" id="KW-0238">DNA-binding</keyword>
<dbReference type="PANTHER" id="PTHR13604:SF0">
    <property type="entry name" value="ABASIC SITE PROCESSING PROTEIN HMCES"/>
    <property type="match status" value="1"/>
</dbReference>
<organism evidence="9 10">
    <name type="scientific">Herbaspirillum lusitanum</name>
    <dbReference type="NCBI Taxonomy" id="213312"/>
    <lineage>
        <taxon>Bacteria</taxon>
        <taxon>Pseudomonadati</taxon>
        <taxon>Pseudomonadota</taxon>
        <taxon>Betaproteobacteria</taxon>
        <taxon>Burkholderiales</taxon>
        <taxon>Oxalobacteraceae</taxon>
        <taxon>Herbaspirillum</taxon>
    </lineage>
</organism>
<evidence type="ECO:0000256" key="4">
    <source>
        <dbReference type="ARBA" id="ARBA00022801"/>
    </source>
</evidence>
<evidence type="ECO:0000313" key="9">
    <source>
        <dbReference type="EMBL" id="MFL9925235.1"/>
    </source>
</evidence>
<dbReference type="InterPro" id="IPR003738">
    <property type="entry name" value="SRAP"/>
</dbReference>
<dbReference type="RefSeq" id="WP_408158412.1">
    <property type="nucleotide sequence ID" value="NZ_JAQQFM010000005.1"/>
</dbReference>